<dbReference type="InterPro" id="IPR031316">
    <property type="entry name" value="FlgM_C"/>
</dbReference>
<evidence type="ECO:0000256" key="2">
    <source>
        <dbReference type="ARBA" id="ARBA00017823"/>
    </source>
</evidence>
<keyword evidence="3" id="KW-0678">Repressor</keyword>
<evidence type="ECO:0000256" key="4">
    <source>
        <dbReference type="ARBA" id="ARBA00022795"/>
    </source>
</evidence>
<organism evidence="11 12">
    <name type="scientific">Desulfolithobacter dissulfuricans</name>
    <dbReference type="NCBI Taxonomy" id="2795293"/>
    <lineage>
        <taxon>Bacteria</taxon>
        <taxon>Pseudomonadati</taxon>
        <taxon>Thermodesulfobacteriota</taxon>
        <taxon>Desulfobulbia</taxon>
        <taxon>Desulfobulbales</taxon>
        <taxon>Desulfobulbaceae</taxon>
        <taxon>Desulfolithobacter</taxon>
    </lineage>
</organism>
<feature type="domain" description="Anti-sigma-28 factor FlgM C-terminal" evidence="10">
    <location>
        <begin position="41"/>
        <end position="90"/>
    </location>
</feature>
<evidence type="ECO:0000313" key="12">
    <source>
        <dbReference type="Proteomes" id="UP001063350"/>
    </source>
</evidence>
<keyword evidence="5" id="KW-0805">Transcription regulation</keyword>
<feature type="compositionally biased region" description="Polar residues" evidence="9">
    <location>
        <begin position="48"/>
        <end position="57"/>
    </location>
</feature>
<dbReference type="GO" id="GO:0045892">
    <property type="term" value="P:negative regulation of DNA-templated transcription"/>
    <property type="evidence" value="ECO:0007669"/>
    <property type="project" value="InterPro"/>
</dbReference>
<evidence type="ECO:0000256" key="7">
    <source>
        <dbReference type="ARBA" id="ARBA00024739"/>
    </source>
</evidence>
<comment type="function">
    <text evidence="7">Responsible for the coupling of flagellin expression to flagellar assembly by preventing expression of the flagellin genes when a component of the middle class of proteins is defective. It negatively regulates flagellar genes by inhibiting the activity of FliA by directly binding to FliA.</text>
</comment>
<keyword evidence="4" id="KW-1005">Bacterial flagellum biogenesis</keyword>
<gene>
    <name evidence="11" type="ORF">GF1_08920</name>
</gene>
<accession>A0A915XKN7</accession>
<protein>
    <recommendedName>
        <fullName evidence="2">Negative regulator of flagellin synthesis</fullName>
    </recommendedName>
    <alternativeName>
        <fullName evidence="8">Anti-sigma-28 factor</fullName>
    </alternativeName>
</protein>
<comment type="similarity">
    <text evidence="1">Belongs to the FlgM family.</text>
</comment>
<dbReference type="AlphaFoldDB" id="A0A915XKN7"/>
<evidence type="ECO:0000256" key="8">
    <source>
        <dbReference type="ARBA" id="ARBA00030117"/>
    </source>
</evidence>
<evidence type="ECO:0000256" key="1">
    <source>
        <dbReference type="ARBA" id="ARBA00005322"/>
    </source>
</evidence>
<dbReference type="InterPro" id="IPR035890">
    <property type="entry name" value="Anti-sigma-28_factor_FlgM_sf"/>
</dbReference>
<keyword evidence="12" id="KW-1185">Reference proteome</keyword>
<dbReference type="Proteomes" id="UP001063350">
    <property type="component" value="Chromosome"/>
</dbReference>
<dbReference type="GO" id="GO:0044781">
    <property type="term" value="P:bacterial-type flagellum organization"/>
    <property type="evidence" value="ECO:0007669"/>
    <property type="project" value="UniProtKB-KW"/>
</dbReference>
<evidence type="ECO:0000259" key="10">
    <source>
        <dbReference type="Pfam" id="PF04316"/>
    </source>
</evidence>
<dbReference type="KEGG" id="ddu:GF1_08920"/>
<evidence type="ECO:0000313" key="11">
    <source>
        <dbReference type="EMBL" id="BCO08516.1"/>
    </source>
</evidence>
<sequence length="96" mass="10159">MTVNFFGVQGFGQVGGVRKTDQTGGPQKTEKSEAGKSTSFASALQGATEMQATTSTQDTERAARVQALKEQVANGSYQPDLDRVASSLLKFLVEEG</sequence>
<evidence type="ECO:0000256" key="6">
    <source>
        <dbReference type="ARBA" id="ARBA00023163"/>
    </source>
</evidence>
<dbReference type="SUPFAM" id="SSF101498">
    <property type="entry name" value="Anti-sigma factor FlgM"/>
    <property type="match status" value="1"/>
</dbReference>
<dbReference type="EMBL" id="AP024233">
    <property type="protein sequence ID" value="BCO08516.1"/>
    <property type="molecule type" value="Genomic_DNA"/>
</dbReference>
<dbReference type="InterPro" id="IPR007412">
    <property type="entry name" value="FlgM"/>
</dbReference>
<keyword evidence="6" id="KW-0804">Transcription</keyword>
<reference evidence="11" key="1">
    <citation type="submission" date="2020-12" db="EMBL/GenBank/DDBJ databases">
        <title>Desulfobium dissulfuricans gen. nov., sp. nov., a novel mesophilic, sulfate-reducing bacterium isolated from a deep-sea hydrothermal vent.</title>
        <authorList>
            <person name="Hashimoto Y."/>
            <person name="Tame A."/>
            <person name="Sawayama S."/>
            <person name="Miyazaki J."/>
            <person name="Takai K."/>
            <person name="Nakagawa S."/>
        </authorList>
    </citation>
    <scope>NUCLEOTIDE SEQUENCE</scope>
    <source>
        <strain evidence="11">GF1</strain>
    </source>
</reference>
<dbReference type="NCBIfam" id="TIGR03824">
    <property type="entry name" value="FlgM_jcvi"/>
    <property type="match status" value="1"/>
</dbReference>
<evidence type="ECO:0000256" key="5">
    <source>
        <dbReference type="ARBA" id="ARBA00023015"/>
    </source>
</evidence>
<dbReference type="RefSeq" id="WP_267928421.1">
    <property type="nucleotide sequence ID" value="NZ_AP024233.1"/>
</dbReference>
<dbReference type="Pfam" id="PF04316">
    <property type="entry name" value="FlgM"/>
    <property type="match status" value="1"/>
</dbReference>
<feature type="region of interest" description="Disordered" evidence="9">
    <location>
        <begin position="9"/>
        <end position="61"/>
    </location>
</feature>
<evidence type="ECO:0000256" key="9">
    <source>
        <dbReference type="SAM" id="MobiDB-lite"/>
    </source>
</evidence>
<evidence type="ECO:0000256" key="3">
    <source>
        <dbReference type="ARBA" id="ARBA00022491"/>
    </source>
</evidence>
<name>A0A915XKN7_9BACT</name>
<proteinExistence type="inferred from homology"/>